<evidence type="ECO:0000313" key="5">
    <source>
        <dbReference type="Proteomes" id="UP000467841"/>
    </source>
</evidence>
<dbReference type="InterPro" id="IPR025836">
    <property type="entry name" value="Zn_knuckle_CX2CX4HX4C"/>
</dbReference>
<accession>A0A6D2HX77</accession>
<feature type="compositionally biased region" description="Polar residues" evidence="1">
    <location>
        <begin position="575"/>
        <end position="587"/>
    </location>
</feature>
<dbReference type="Pfam" id="PF14111">
    <property type="entry name" value="DUF4283"/>
    <property type="match status" value="1"/>
</dbReference>
<dbReference type="PANTHER" id="PTHR31286">
    <property type="entry name" value="GLYCINE-RICH CELL WALL STRUCTURAL PROTEIN 1.8-LIKE"/>
    <property type="match status" value="1"/>
</dbReference>
<feature type="compositionally biased region" description="Polar residues" evidence="1">
    <location>
        <begin position="552"/>
        <end position="562"/>
    </location>
</feature>
<dbReference type="Pfam" id="PF14392">
    <property type="entry name" value="zf-CCHC_4"/>
    <property type="match status" value="1"/>
</dbReference>
<organism evidence="4 5">
    <name type="scientific">Microthlaspi erraticum</name>
    <dbReference type="NCBI Taxonomy" id="1685480"/>
    <lineage>
        <taxon>Eukaryota</taxon>
        <taxon>Viridiplantae</taxon>
        <taxon>Streptophyta</taxon>
        <taxon>Embryophyta</taxon>
        <taxon>Tracheophyta</taxon>
        <taxon>Spermatophyta</taxon>
        <taxon>Magnoliopsida</taxon>
        <taxon>eudicotyledons</taxon>
        <taxon>Gunneridae</taxon>
        <taxon>Pentapetalae</taxon>
        <taxon>rosids</taxon>
        <taxon>malvids</taxon>
        <taxon>Brassicales</taxon>
        <taxon>Brassicaceae</taxon>
        <taxon>Coluteocarpeae</taxon>
        <taxon>Microthlaspi</taxon>
    </lineage>
</organism>
<dbReference type="InterPro" id="IPR040256">
    <property type="entry name" value="At4g02000-like"/>
</dbReference>
<reference evidence="4" key="1">
    <citation type="submission" date="2020-01" db="EMBL/GenBank/DDBJ databases">
        <authorList>
            <person name="Mishra B."/>
        </authorList>
    </citation>
    <scope>NUCLEOTIDE SEQUENCE [LARGE SCALE GENOMIC DNA]</scope>
</reference>
<comment type="caution">
    <text evidence="4">The sequence shown here is derived from an EMBL/GenBank/DDBJ whole genome shotgun (WGS) entry which is preliminary data.</text>
</comment>
<sequence>MAGRFPYSEKGKGIAYDKEPSLRKRIQAPELDTTDFEEENSLTLIGRVTNPHEQRIRALIPYFTNRWELKGNIVGSDLGNNCFQFRFRLKEDLQRILNNRPYQFARWMVVLQKWEPVISNTFPSQIPFCIQLKGIPLHYWKPKTICNIGKEVGELLRHEITKTEVKIYASINVLLPLVKETVLEFASGAEALVTLEYERLGNHCRICNRLSHAETDCPENVENTNKTAHAATYNNPSQAPKTTERVRSTNEEMYHREQRGQRESSQNSYQRRDRHGNHIGERSFYSNVPKEVSRERSGERIQSPSPRPTYSDRRNYQEYTSRAAPPQYTNERNLRGSQGENQRGSRSQSQLNQREEASGRFQWREVGHRSRGAQLALTERSESSRPRRQEVESAQRTSPSPIIQGIPTTEEVMEDLQDVTICYVNVADPVERAARRQRVMQPEDQELMETTAANIVAAATESYYRTLQFDQEEEVVVNEALVPEETVIPETQQINTKKRRGRPPKSKRNSPMVGTSIRGRRFTQASPGNKKRLTKTAPTNDVGPSRPAASHQAPTLSSSSRQAPIGTIIPAISKATGNFRPQSNPLP</sequence>
<proteinExistence type="predicted"/>
<feature type="compositionally biased region" description="Basic residues" evidence="1">
    <location>
        <begin position="496"/>
        <end position="508"/>
    </location>
</feature>
<feature type="compositionally biased region" description="Basic and acidic residues" evidence="1">
    <location>
        <begin position="379"/>
        <end position="393"/>
    </location>
</feature>
<dbReference type="AlphaFoldDB" id="A0A6D2HX77"/>
<dbReference type="Proteomes" id="UP000467841">
    <property type="component" value="Unassembled WGS sequence"/>
</dbReference>
<evidence type="ECO:0000256" key="1">
    <source>
        <dbReference type="SAM" id="MobiDB-lite"/>
    </source>
</evidence>
<feature type="compositionally biased region" description="Polar residues" evidence="1">
    <location>
        <begin position="228"/>
        <end position="241"/>
    </location>
</feature>
<feature type="region of interest" description="Disordered" evidence="1">
    <location>
        <begin position="228"/>
        <end position="403"/>
    </location>
</feature>
<evidence type="ECO:0000313" key="4">
    <source>
        <dbReference type="EMBL" id="CAA7021646.1"/>
    </source>
</evidence>
<dbReference type="InterPro" id="IPR025558">
    <property type="entry name" value="DUF4283"/>
</dbReference>
<evidence type="ECO:0000259" key="3">
    <source>
        <dbReference type="Pfam" id="PF14392"/>
    </source>
</evidence>
<feature type="domain" description="DUF4283" evidence="2">
    <location>
        <begin position="38"/>
        <end position="117"/>
    </location>
</feature>
<feature type="compositionally biased region" description="Basic and acidic residues" evidence="1">
    <location>
        <begin position="242"/>
        <end position="262"/>
    </location>
</feature>
<dbReference type="EMBL" id="CACVBM020000643">
    <property type="protein sequence ID" value="CAA7021646.1"/>
    <property type="molecule type" value="Genomic_DNA"/>
</dbReference>
<feature type="region of interest" description="Disordered" evidence="1">
    <location>
        <begin position="488"/>
        <end position="587"/>
    </location>
</feature>
<feature type="compositionally biased region" description="Basic and acidic residues" evidence="1">
    <location>
        <begin position="353"/>
        <end position="368"/>
    </location>
</feature>
<dbReference type="PANTHER" id="PTHR31286:SF163">
    <property type="entry name" value="ZINC KNUCKLE CX2CX4HX4C DOMAIN-CONTAINING PROTEIN"/>
    <property type="match status" value="1"/>
</dbReference>
<feature type="compositionally biased region" description="Polar residues" evidence="1">
    <location>
        <begin position="327"/>
        <end position="352"/>
    </location>
</feature>
<dbReference type="OrthoDB" id="1297835at2759"/>
<evidence type="ECO:0008006" key="6">
    <source>
        <dbReference type="Google" id="ProtNLM"/>
    </source>
</evidence>
<protein>
    <recommendedName>
        <fullName evidence="6">DUF4283 domain-containing protein</fullName>
    </recommendedName>
</protein>
<evidence type="ECO:0000259" key="2">
    <source>
        <dbReference type="Pfam" id="PF14111"/>
    </source>
</evidence>
<name>A0A6D2HX77_9BRAS</name>
<feature type="domain" description="Zinc knuckle CX2CX4HX4C" evidence="3">
    <location>
        <begin position="176"/>
        <end position="218"/>
    </location>
</feature>
<keyword evidence="5" id="KW-1185">Reference proteome</keyword>
<gene>
    <name evidence="4" type="ORF">MERR_LOCUS8881</name>
</gene>